<accession>A0A7G8BLF1</accession>
<dbReference type="AlphaFoldDB" id="A0A7G8BLF1"/>
<evidence type="ECO:0000256" key="1">
    <source>
        <dbReference type="SAM" id="Phobius"/>
    </source>
</evidence>
<proteinExistence type="predicted"/>
<keyword evidence="1" id="KW-1133">Transmembrane helix</keyword>
<dbReference type="EMBL" id="CP060394">
    <property type="protein sequence ID" value="QNI33371.1"/>
    <property type="molecule type" value="Genomic_DNA"/>
</dbReference>
<dbReference type="Proteomes" id="UP000515312">
    <property type="component" value="Chromosome"/>
</dbReference>
<dbReference type="InterPro" id="IPR055966">
    <property type="entry name" value="DUF7544"/>
</dbReference>
<keyword evidence="3" id="KW-1185">Reference proteome</keyword>
<reference evidence="2 3" key="1">
    <citation type="submission" date="2020-08" db="EMBL/GenBank/DDBJ databases">
        <title>Edaphobacter telluris sp. nov. and Acidobacterium dinghuensis sp. nov., two acidobacteria isolated from forest soil.</title>
        <authorList>
            <person name="Fu J."/>
            <person name="Qiu L."/>
        </authorList>
    </citation>
    <scope>NUCLEOTIDE SEQUENCE [LARGE SCALE GENOMIC DNA]</scope>
    <source>
        <strain evidence="2">4Y35</strain>
    </source>
</reference>
<protein>
    <submittedName>
        <fullName evidence="2">Uncharacterized protein</fullName>
    </submittedName>
</protein>
<feature type="transmembrane region" description="Helical" evidence="1">
    <location>
        <begin position="80"/>
        <end position="107"/>
    </location>
</feature>
<feature type="transmembrane region" description="Helical" evidence="1">
    <location>
        <begin position="271"/>
        <end position="290"/>
    </location>
</feature>
<keyword evidence="1" id="KW-0472">Membrane</keyword>
<evidence type="ECO:0000313" key="3">
    <source>
        <dbReference type="Proteomes" id="UP000515312"/>
    </source>
</evidence>
<dbReference type="Pfam" id="PF24400">
    <property type="entry name" value="DUF7544"/>
    <property type="match status" value="1"/>
</dbReference>
<feature type="transmembrane region" description="Helical" evidence="1">
    <location>
        <begin position="246"/>
        <end position="265"/>
    </location>
</feature>
<feature type="transmembrane region" description="Helical" evidence="1">
    <location>
        <begin position="20"/>
        <end position="40"/>
    </location>
</feature>
<feature type="transmembrane region" description="Helical" evidence="1">
    <location>
        <begin position="141"/>
        <end position="168"/>
    </location>
</feature>
<evidence type="ECO:0000313" key="2">
    <source>
        <dbReference type="EMBL" id="QNI33371.1"/>
    </source>
</evidence>
<dbReference type="KEGG" id="adin:H7849_05265"/>
<gene>
    <name evidence="2" type="ORF">H7849_05265</name>
</gene>
<feature type="transmembrane region" description="Helical" evidence="1">
    <location>
        <begin position="188"/>
        <end position="212"/>
    </location>
</feature>
<organism evidence="2 3">
    <name type="scientific">Alloacidobacterium dinghuense</name>
    <dbReference type="NCBI Taxonomy" id="2763107"/>
    <lineage>
        <taxon>Bacteria</taxon>
        <taxon>Pseudomonadati</taxon>
        <taxon>Acidobacteriota</taxon>
        <taxon>Terriglobia</taxon>
        <taxon>Terriglobales</taxon>
        <taxon>Acidobacteriaceae</taxon>
        <taxon>Alloacidobacterium</taxon>
    </lineage>
</organism>
<name>A0A7G8BLF1_9BACT</name>
<sequence>MTKLSPADALGPAFRRVREVMFAPFRLGFFLKIALVAALTQPGFYSVIISYPMQGVQAGAGAAIRHRTPMSFAGTGASEFGFIAPSAAVGFVVLAIVFGIGLVFWILSTYLFCRLRFTLFDLVVYRRGRVRGAWAKYGRKTWCYFGVVLLASLVCLILLAVTAGPFLIRMMKEAARIGGHGPNPNANPWPMLAPMLPFIGICLLIGLVWMVVDAVLQDFVLPPIAIEDAPIEGAFGRFLSLLREDFGSVAVYLLLRFIIALGISWALMIGVFMILGVGGMAGLAVGFGLYRAMWSGGIGLRVVFIAIVAAIALVLIAIYLVAIVAVYGTVAVFKESYAAYFFGSRYSALGDLLEPPPPDLVAVRVEPPLPPLPPLSEPPPVW</sequence>
<feature type="transmembrane region" description="Helical" evidence="1">
    <location>
        <begin position="302"/>
        <end position="327"/>
    </location>
</feature>
<keyword evidence="1" id="KW-0812">Transmembrane</keyword>
<dbReference type="RefSeq" id="WP_186744745.1">
    <property type="nucleotide sequence ID" value="NZ_CP060394.1"/>
</dbReference>